<protein>
    <submittedName>
        <fullName evidence="7">Aspartate aminotransferase family protein</fullName>
    </submittedName>
</protein>
<dbReference type="OrthoDB" id="9801834at2"/>
<dbReference type="InterPro" id="IPR015421">
    <property type="entry name" value="PyrdxlP-dep_Trfase_major"/>
</dbReference>
<gene>
    <name evidence="7" type="ORF">FRZ61_11910</name>
</gene>
<evidence type="ECO:0000256" key="5">
    <source>
        <dbReference type="ARBA" id="ARBA00022898"/>
    </source>
</evidence>
<dbReference type="GO" id="GO:0008483">
    <property type="term" value="F:transaminase activity"/>
    <property type="evidence" value="ECO:0007669"/>
    <property type="project" value="UniProtKB-KW"/>
</dbReference>
<comment type="similarity">
    <text evidence="2 6">Belongs to the class-III pyridoxal-phosphate-dependent aminotransferase family.</text>
</comment>
<dbReference type="FunFam" id="3.40.640.10:FF:000014">
    <property type="entry name" value="Adenosylmethionine-8-amino-7-oxononanoate aminotransferase, probable"/>
    <property type="match status" value="1"/>
</dbReference>
<dbReference type="GO" id="GO:0030170">
    <property type="term" value="F:pyridoxal phosphate binding"/>
    <property type="evidence" value="ECO:0007669"/>
    <property type="project" value="InterPro"/>
</dbReference>
<dbReference type="EMBL" id="CP042582">
    <property type="protein sequence ID" value="QEX21267.1"/>
    <property type="molecule type" value="Genomic_DNA"/>
</dbReference>
<evidence type="ECO:0000256" key="6">
    <source>
        <dbReference type="RuleBase" id="RU003560"/>
    </source>
</evidence>
<keyword evidence="8" id="KW-1185">Reference proteome</keyword>
<dbReference type="InterPro" id="IPR005814">
    <property type="entry name" value="Aminotrans_3"/>
</dbReference>
<proteinExistence type="inferred from homology"/>
<dbReference type="Gene3D" id="3.40.640.10">
    <property type="entry name" value="Type I PLP-dependent aspartate aminotransferase-like (Major domain)"/>
    <property type="match status" value="1"/>
</dbReference>
<evidence type="ECO:0000256" key="3">
    <source>
        <dbReference type="ARBA" id="ARBA00022576"/>
    </source>
</evidence>
<dbReference type="CDD" id="cd00610">
    <property type="entry name" value="OAT_like"/>
    <property type="match status" value="1"/>
</dbReference>
<dbReference type="Gene3D" id="3.90.1150.10">
    <property type="entry name" value="Aspartate Aminotransferase, domain 1"/>
    <property type="match status" value="1"/>
</dbReference>
<evidence type="ECO:0000313" key="8">
    <source>
        <dbReference type="Proteomes" id="UP000325797"/>
    </source>
</evidence>
<keyword evidence="3 7" id="KW-0032">Aminotransferase</keyword>
<reference evidence="7 8" key="1">
    <citation type="submission" date="2019-08" db="EMBL/GenBank/DDBJ databases">
        <title>Hyperibacter terrae gen. nov., sp. nov. and Hyperibacter viscosus sp. nov., two new members in the family Rhodospirillaceae isolated from the rhizosphere of Hypericum perforatum.</title>
        <authorList>
            <person name="Noviana Z."/>
        </authorList>
    </citation>
    <scope>NUCLEOTIDE SEQUENCE [LARGE SCALE GENOMIC DNA]</scope>
    <source>
        <strain evidence="7 8">R5959</strain>
    </source>
</reference>
<dbReference type="Proteomes" id="UP000325797">
    <property type="component" value="Chromosome"/>
</dbReference>
<dbReference type="SUPFAM" id="SSF53383">
    <property type="entry name" value="PLP-dependent transferases"/>
    <property type="match status" value="1"/>
</dbReference>
<dbReference type="InterPro" id="IPR049704">
    <property type="entry name" value="Aminotrans_3_PPA_site"/>
</dbReference>
<dbReference type="AlphaFoldDB" id="A0A5J6MW00"/>
<evidence type="ECO:0000256" key="1">
    <source>
        <dbReference type="ARBA" id="ARBA00001933"/>
    </source>
</evidence>
<comment type="cofactor">
    <cofactor evidence="1">
        <name>pyridoxal 5'-phosphate</name>
        <dbReference type="ChEBI" id="CHEBI:597326"/>
    </cofactor>
</comment>
<dbReference type="InterPro" id="IPR015424">
    <property type="entry name" value="PyrdxlP-dep_Trfase"/>
</dbReference>
<accession>A0A5J6MW00</accession>
<dbReference type="InterPro" id="IPR015422">
    <property type="entry name" value="PyrdxlP-dep_Trfase_small"/>
</dbReference>
<dbReference type="Pfam" id="PF00202">
    <property type="entry name" value="Aminotran_3"/>
    <property type="match status" value="1"/>
</dbReference>
<keyword evidence="5 6" id="KW-0663">Pyridoxal phosphate</keyword>
<sequence length="436" mass="47421">MQYEANTLENHWLPFTSNRDFKQEPRLLVKGEGVYYWNHKGEKLLDGSSGLFCVAAGHARKEIAEAVGRQLLEMDYGPHFQVAHPSSFELARKVAALTPDGLDYVFFCNSGSESVDTAIKIALAYHRARNDGQRTRFVSRERAYHGVNIGGVSLAGMVRNRETFGAVMPGVVHMRHTWSPDARFTRGQPEKGAELADDLQRFVDLYGGSTIAACFVEPIAGSTGVLVPPKGYLERLRKICDAHGILLVFDEVICGFGRTGKAFAAQSFGVTPDMITMAKALTNGAQPMGAVAVSDKIYGTIVDSAPDHAVELFHGYTYSAHPAACAAGIAALTIYEKEGLFQRAAEMSPYFLDAVYSLKGIPAVTDIRGYGMLAGIDLATDGRPGVRGYDATKRLFAAGLHVKFTGDAGIIAPPFVAEKSHIDQMIDILRKVFSQY</sequence>
<dbReference type="PANTHER" id="PTHR43094">
    <property type="entry name" value="AMINOTRANSFERASE"/>
    <property type="match status" value="1"/>
</dbReference>
<dbReference type="PROSITE" id="PS00600">
    <property type="entry name" value="AA_TRANSFER_CLASS_3"/>
    <property type="match status" value="1"/>
</dbReference>
<name>A0A5J6MW00_9PROT</name>
<evidence type="ECO:0000256" key="4">
    <source>
        <dbReference type="ARBA" id="ARBA00022679"/>
    </source>
</evidence>
<dbReference type="KEGG" id="hadh:FRZ61_11910"/>
<organism evidence="7 8">
    <name type="scientific">Hypericibacter adhaerens</name>
    <dbReference type="NCBI Taxonomy" id="2602016"/>
    <lineage>
        <taxon>Bacteria</taxon>
        <taxon>Pseudomonadati</taxon>
        <taxon>Pseudomonadota</taxon>
        <taxon>Alphaproteobacteria</taxon>
        <taxon>Rhodospirillales</taxon>
        <taxon>Dongiaceae</taxon>
        <taxon>Hypericibacter</taxon>
    </lineage>
</organism>
<evidence type="ECO:0000256" key="2">
    <source>
        <dbReference type="ARBA" id="ARBA00008954"/>
    </source>
</evidence>
<dbReference type="RefSeq" id="WP_151115682.1">
    <property type="nucleotide sequence ID" value="NZ_CP042582.1"/>
</dbReference>
<dbReference type="PANTHER" id="PTHR43094:SF1">
    <property type="entry name" value="AMINOTRANSFERASE CLASS-III"/>
    <property type="match status" value="1"/>
</dbReference>
<keyword evidence="4 7" id="KW-0808">Transferase</keyword>
<evidence type="ECO:0000313" key="7">
    <source>
        <dbReference type="EMBL" id="QEX21267.1"/>
    </source>
</evidence>